<reference evidence="1 2" key="1">
    <citation type="submission" date="2018-02" db="EMBL/GenBank/DDBJ databases">
        <title>Genomic Encyclopedia of Archaeal and Bacterial Type Strains, Phase II (KMG-II): from individual species to whole genera.</title>
        <authorList>
            <person name="Goeker M."/>
        </authorList>
    </citation>
    <scope>NUCLEOTIDE SEQUENCE [LARGE SCALE GENOMIC DNA]</scope>
    <source>
        <strain evidence="1 2">YU 961-1</strain>
    </source>
</reference>
<proteinExistence type="predicted"/>
<accession>A0A2S6GHG1</accession>
<dbReference type="Proteomes" id="UP000239203">
    <property type="component" value="Unassembled WGS sequence"/>
</dbReference>
<keyword evidence="2" id="KW-1185">Reference proteome</keyword>
<gene>
    <name evidence="1" type="ORF">CLV40_11835</name>
</gene>
<dbReference type="SUPFAM" id="SSF53474">
    <property type="entry name" value="alpha/beta-Hydrolases"/>
    <property type="match status" value="1"/>
</dbReference>
<organism evidence="1 2">
    <name type="scientific">Actinokineospora auranticolor</name>
    <dbReference type="NCBI Taxonomy" id="155976"/>
    <lineage>
        <taxon>Bacteria</taxon>
        <taxon>Bacillati</taxon>
        <taxon>Actinomycetota</taxon>
        <taxon>Actinomycetes</taxon>
        <taxon>Pseudonocardiales</taxon>
        <taxon>Pseudonocardiaceae</taxon>
        <taxon>Actinokineospora</taxon>
    </lineage>
</organism>
<dbReference type="AlphaFoldDB" id="A0A2S6GHG1"/>
<dbReference type="GO" id="GO:0016787">
    <property type="term" value="F:hydrolase activity"/>
    <property type="evidence" value="ECO:0007669"/>
    <property type="project" value="UniProtKB-KW"/>
</dbReference>
<dbReference type="Gene3D" id="3.40.50.1820">
    <property type="entry name" value="alpha/beta hydrolase"/>
    <property type="match status" value="1"/>
</dbReference>
<evidence type="ECO:0000313" key="2">
    <source>
        <dbReference type="Proteomes" id="UP000239203"/>
    </source>
</evidence>
<sequence>MGAGPDTQPIRSQGNRAGWELDKDQVVSVTHPAASLATAVILPGTGSDEVFVRNVFSGPLRAAGLELLAPAPEPGKRLVEGYVAALDEACGNGPVVVGGVSLGAHVAALWAARHPDRCSGLLLALPAWTGEPGAAPASVLARASAADVRARGVAAVVADVPGWLGDELRRSWRRYGDALADSLDAGAAAPGPSAQELSGIQVPVGIGCCVDDPVHPDEVARQWVDAVPLGCLRTTRLAVMAVDPEALGRAAVGAFLTATARRG</sequence>
<comment type="caution">
    <text evidence="1">The sequence shown here is derived from an EMBL/GenBank/DDBJ whole genome shotgun (WGS) entry which is preliminary data.</text>
</comment>
<name>A0A2S6GHG1_9PSEU</name>
<keyword evidence="1" id="KW-0378">Hydrolase</keyword>
<dbReference type="EMBL" id="PTIX01000018">
    <property type="protein sequence ID" value="PPK64645.1"/>
    <property type="molecule type" value="Genomic_DNA"/>
</dbReference>
<evidence type="ECO:0000313" key="1">
    <source>
        <dbReference type="EMBL" id="PPK64645.1"/>
    </source>
</evidence>
<protein>
    <submittedName>
        <fullName evidence="1">Alpha/beta hydrolase family protein</fullName>
    </submittedName>
</protein>
<dbReference type="InterPro" id="IPR029058">
    <property type="entry name" value="AB_hydrolase_fold"/>
</dbReference>